<feature type="region of interest" description="Disordered" evidence="1">
    <location>
        <begin position="185"/>
        <end position="212"/>
    </location>
</feature>
<sequence length="212" mass="21942">MSTTARDNGAAGDQVPGGGAAGREIAAVGHADLTPRTFALVESAFQERLKRLERLGRHVEPGSVMVRCGAGAPVALGRAASASGRRLVVVIPTHNGVPAMPPRHDRMAAGELLNLADQARLLPYDPNHRDSCIGADEWMIATSGLLLAVWDGSPTNGFDATAHLVTYARARGIPVEIVWPAGAERGTGEATPAPSAAHPVGGLVEPPGARYS</sequence>
<accession>A0ABZ1GRP6</accession>
<gene>
    <name evidence="2" type="ORF">OIE73_26095</name>
</gene>
<reference evidence="2 3" key="1">
    <citation type="submission" date="2022-10" db="EMBL/GenBank/DDBJ databases">
        <title>The complete genomes of actinobacterial strains from the NBC collection.</title>
        <authorList>
            <person name="Joergensen T.S."/>
            <person name="Alvarez Arevalo M."/>
            <person name="Sterndorff E.B."/>
            <person name="Faurdal D."/>
            <person name="Vuksanovic O."/>
            <person name="Mourched A.-S."/>
            <person name="Charusanti P."/>
            <person name="Shaw S."/>
            <person name="Blin K."/>
            <person name="Weber T."/>
        </authorList>
    </citation>
    <scope>NUCLEOTIDE SEQUENCE [LARGE SCALE GENOMIC DNA]</scope>
    <source>
        <strain evidence="2 3">NBC 01753</strain>
    </source>
</reference>
<proteinExistence type="predicted"/>
<dbReference type="EMBL" id="CP109134">
    <property type="protein sequence ID" value="WSD08862.1"/>
    <property type="molecule type" value="Genomic_DNA"/>
</dbReference>
<organism evidence="2 3">
    <name type="scientific">Streptomyces hirsutus</name>
    <dbReference type="NCBI Taxonomy" id="35620"/>
    <lineage>
        <taxon>Bacteria</taxon>
        <taxon>Bacillati</taxon>
        <taxon>Actinomycetota</taxon>
        <taxon>Actinomycetes</taxon>
        <taxon>Kitasatosporales</taxon>
        <taxon>Streptomycetaceae</taxon>
        <taxon>Streptomyces</taxon>
    </lineage>
</organism>
<dbReference type="SUPFAM" id="SSF102405">
    <property type="entry name" value="MCP/YpsA-like"/>
    <property type="match status" value="1"/>
</dbReference>
<protein>
    <submittedName>
        <fullName evidence="2">Uncharacterized protein</fullName>
    </submittedName>
</protein>
<name>A0ABZ1GRP6_9ACTN</name>
<evidence type="ECO:0000313" key="2">
    <source>
        <dbReference type="EMBL" id="WSD08862.1"/>
    </source>
</evidence>
<dbReference type="Gene3D" id="3.40.50.450">
    <property type="match status" value="1"/>
</dbReference>
<evidence type="ECO:0000313" key="3">
    <source>
        <dbReference type="Proteomes" id="UP001335325"/>
    </source>
</evidence>
<keyword evidence="3" id="KW-1185">Reference proteome</keyword>
<dbReference type="RefSeq" id="WP_326754692.1">
    <property type="nucleotide sequence ID" value="NZ_CP109134.1"/>
</dbReference>
<evidence type="ECO:0000256" key="1">
    <source>
        <dbReference type="SAM" id="MobiDB-lite"/>
    </source>
</evidence>
<dbReference type="Proteomes" id="UP001335325">
    <property type="component" value="Chromosome"/>
</dbReference>
<dbReference type="GeneID" id="91546116"/>